<dbReference type="Pfam" id="PF26262">
    <property type="entry name" value="DUF8066"/>
    <property type="match status" value="1"/>
</dbReference>
<dbReference type="InterPro" id="IPR058379">
    <property type="entry name" value="DUF8066"/>
</dbReference>
<protein>
    <submittedName>
        <fullName evidence="3">Uncharacterized protein</fullName>
    </submittedName>
</protein>
<proteinExistence type="predicted"/>
<feature type="transmembrane region" description="Helical" evidence="2">
    <location>
        <begin position="20"/>
        <end position="48"/>
    </location>
</feature>
<sequence>MVHDPLSPSEALRTRGGAALAALALLVLVYGVLIVAELLLAVLVAGSLTAGAYLSYRTFAVLDAVADAAQRFADATEREADAAANGDASSGTEPTRPTERDR</sequence>
<dbReference type="AlphaFoldDB" id="A0A256ISC2"/>
<keyword evidence="4" id="KW-1185">Reference proteome</keyword>
<evidence type="ECO:0000256" key="2">
    <source>
        <dbReference type="SAM" id="Phobius"/>
    </source>
</evidence>
<keyword evidence="2" id="KW-0472">Membrane</keyword>
<feature type="compositionally biased region" description="Low complexity" evidence="1">
    <location>
        <begin position="82"/>
        <end position="91"/>
    </location>
</feature>
<name>A0A256ISC2_9EURY</name>
<comment type="caution">
    <text evidence="3">The sequence shown here is derived from an EMBL/GenBank/DDBJ whole genome shotgun (WGS) entry which is preliminary data.</text>
</comment>
<keyword evidence="2" id="KW-0812">Transmembrane</keyword>
<dbReference type="Proteomes" id="UP000216308">
    <property type="component" value="Unassembled WGS sequence"/>
</dbReference>
<feature type="region of interest" description="Disordered" evidence="1">
    <location>
        <begin position="77"/>
        <end position="102"/>
    </location>
</feature>
<evidence type="ECO:0000313" key="4">
    <source>
        <dbReference type="Proteomes" id="UP000216308"/>
    </source>
</evidence>
<organism evidence="3 4">
    <name type="scientific">Halorubrum halodurans</name>
    <dbReference type="NCBI Taxonomy" id="1383851"/>
    <lineage>
        <taxon>Archaea</taxon>
        <taxon>Methanobacteriati</taxon>
        <taxon>Methanobacteriota</taxon>
        <taxon>Stenosarchaea group</taxon>
        <taxon>Halobacteria</taxon>
        <taxon>Halobacteriales</taxon>
        <taxon>Haloferacaceae</taxon>
        <taxon>Halorubrum</taxon>
    </lineage>
</organism>
<dbReference type="RefSeq" id="WP_094528894.1">
    <property type="nucleotide sequence ID" value="NZ_NHPJ01000003.1"/>
</dbReference>
<reference evidence="3 4" key="1">
    <citation type="journal article" date="2014" name="Front. Microbiol.">
        <title>Population and genomic analysis of the genus Halorubrum.</title>
        <authorList>
            <person name="Fullmer M.S."/>
            <person name="Soucy S.M."/>
            <person name="Swithers K.S."/>
            <person name="Makkay A.M."/>
            <person name="Wheeler R."/>
            <person name="Ventosa A."/>
            <person name="Gogarten J.P."/>
            <person name="Papke R.T."/>
        </authorList>
    </citation>
    <scope>NUCLEOTIDE SEQUENCE [LARGE SCALE GENOMIC DNA]</scope>
    <source>
        <strain evidence="3 4">Cb34</strain>
    </source>
</reference>
<gene>
    <name evidence="3" type="ORF">DJ70_00185</name>
</gene>
<dbReference type="EMBL" id="NHPJ01000003">
    <property type="protein sequence ID" value="OYR59425.1"/>
    <property type="molecule type" value="Genomic_DNA"/>
</dbReference>
<accession>A0A256ISC2</accession>
<evidence type="ECO:0000256" key="1">
    <source>
        <dbReference type="SAM" id="MobiDB-lite"/>
    </source>
</evidence>
<evidence type="ECO:0000313" key="3">
    <source>
        <dbReference type="EMBL" id="OYR59425.1"/>
    </source>
</evidence>
<keyword evidence="2" id="KW-1133">Transmembrane helix</keyword>